<dbReference type="EMBL" id="JADWDJ010000024">
    <property type="protein sequence ID" value="KAG5260687.1"/>
    <property type="molecule type" value="Genomic_DNA"/>
</dbReference>
<gene>
    <name evidence="3" type="ORF">AALO_G00295300</name>
</gene>
<feature type="non-terminal residue" evidence="3">
    <location>
        <position position="216"/>
    </location>
</feature>
<accession>A0AAV6FG92</accession>
<reference evidence="3" key="1">
    <citation type="submission" date="2020-10" db="EMBL/GenBank/DDBJ databases">
        <title>Chromosome-scale genome assembly of the Allis shad, Alosa alosa.</title>
        <authorList>
            <person name="Margot Z."/>
            <person name="Christophe K."/>
            <person name="Cabau C."/>
            <person name="Louis A."/>
            <person name="Berthelot C."/>
            <person name="Parey E."/>
            <person name="Roest Crollius H."/>
            <person name="Montfort J."/>
            <person name="Robinson-Rechavi M."/>
            <person name="Bucao C."/>
            <person name="Bouchez O."/>
            <person name="Gislard M."/>
            <person name="Lluch J."/>
            <person name="Milhes M."/>
            <person name="Lampietro C."/>
            <person name="Lopez Roques C."/>
            <person name="Donnadieu C."/>
            <person name="Braasch I."/>
            <person name="Desvignes T."/>
            <person name="Postlethwait J."/>
            <person name="Bobe J."/>
            <person name="Guiguen Y."/>
        </authorList>
    </citation>
    <scope>NUCLEOTIDE SEQUENCE</scope>
    <source>
        <strain evidence="3">M-15738</strain>
        <tissue evidence="3">Blood</tissue>
    </source>
</reference>
<dbReference type="InterPro" id="IPR050540">
    <property type="entry name" value="F-actin_Monoox_Mical"/>
</dbReference>
<evidence type="ECO:0000259" key="2">
    <source>
        <dbReference type="PROSITE" id="PS51840"/>
    </source>
</evidence>
<evidence type="ECO:0000313" key="3">
    <source>
        <dbReference type="EMBL" id="KAG5260687.1"/>
    </source>
</evidence>
<feature type="compositionally biased region" description="Low complexity" evidence="1">
    <location>
        <begin position="198"/>
        <end position="207"/>
    </location>
</feature>
<name>A0AAV6FG92_9TELE</name>
<dbReference type="PANTHER" id="PTHR23167">
    <property type="entry name" value="CALPONIN HOMOLOGY DOMAIN-CONTAINING PROTEIN DDB_G0272472-RELATED"/>
    <property type="match status" value="1"/>
</dbReference>
<dbReference type="AlphaFoldDB" id="A0AAV6FG92"/>
<dbReference type="InterPro" id="IPR019448">
    <property type="entry name" value="NT-C2"/>
</dbReference>
<evidence type="ECO:0000256" key="1">
    <source>
        <dbReference type="SAM" id="MobiDB-lite"/>
    </source>
</evidence>
<dbReference type="Proteomes" id="UP000823561">
    <property type="component" value="Chromosome 24"/>
</dbReference>
<feature type="region of interest" description="Disordered" evidence="1">
    <location>
        <begin position="183"/>
        <end position="216"/>
    </location>
</feature>
<proteinExistence type="predicted"/>
<dbReference type="Pfam" id="PF10358">
    <property type="entry name" value="NT-C2"/>
    <property type="match status" value="1"/>
</dbReference>
<organism evidence="3 4">
    <name type="scientific">Alosa alosa</name>
    <name type="common">allis shad</name>
    <dbReference type="NCBI Taxonomy" id="278164"/>
    <lineage>
        <taxon>Eukaryota</taxon>
        <taxon>Metazoa</taxon>
        <taxon>Chordata</taxon>
        <taxon>Craniata</taxon>
        <taxon>Vertebrata</taxon>
        <taxon>Euteleostomi</taxon>
        <taxon>Actinopterygii</taxon>
        <taxon>Neopterygii</taxon>
        <taxon>Teleostei</taxon>
        <taxon>Clupei</taxon>
        <taxon>Clupeiformes</taxon>
        <taxon>Clupeoidei</taxon>
        <taxon>Clupeidae</taxon>
        <taxon>Alosa</taxon>
    </lineage>
</organism>
<sequence length="216" mass="24609">MTSVWKRLQRVGKRASKFQFAATYQELVVECTNKWQPDKLRVVWTRRNRRICTKLHGWQPGIKNPYRGMVVWQAPENVDITVTLFKDPNADEFEDKDWTFIIENETKGHRKVLASVDVNMKRYASATPAQYELTLKLKPLSVKVVEATLKLTLSCVFLKEGKATDEDMQSLASLMSLKQSDIGNLDDFSDEEEDKRASTGSTTTSPATAPPPPSRR</sequence>
<feature type="domain" description="C2 NT-type" evidence="2">
    <location>
        <begin position="8"/>
        <end position="157"/>
    </location>
</feature>
<evidence type="ECO:0000313" key="4">
    <source>
        <dbReference type="Proteomes" id="UP000823561"/>
    </source>
</evidence>
<comment type="caution">
    <text evidence="3">The sequence shown here is derived from an EMBL/GenBank/DDBJ whole genome shotgun (WGS) entry which is preliminary data.</text>
</comment>
<dbReference type="PROSITE" id="PS51840">
    <property type="entry name" value="C2_NT"/>
    <property type="match status" value="1"/>
</dbReference>
<keyword evidence="4" id="KW-1185">Reference proteome</keyword>
<protein>
    <recommendedName>
        <fullName evidence="2">C2 NT-type domain-containing protein</fullName>
    </recommendedName>
</protein>
<dbReference type="PANTHER" id="PTHR23167:SF91">
    <property type="entry name" value="EH DOMAIN-BINDING PROTEIN 1-LIKE PROTEIN 1"/>
    <property type="match status" value="1"/>
</dbReference>